<dbReference type="Proteomes" id="UP000594468">
    <property type="component" value="Chromosome"/>
</dbReference>
<accession>A0A7S8IGQ7</accession>
<protein>
    <submittedName>
        <fullName evidence="3">Uncharacterized protein</fullName>
    </submittedName>
</protein>
<feature type="region of interest" description="Disordered" evidence="1">
    <location>
        <begin position="321"/>
        <end position="341"/>
    </location>
</feature>
<organism evidence="3 4">
    <name type="scientific">Phototrophicus methaneseepsis</name>
    <dbReference type="NCBI Taxonomy" id="2710758"/>
    <lineage>
        <taxon>Bacteria</taxon>
        <taxon>Bacillati</taxon>
        <taxon>Chloroflexota</taxon>
        <taxon>Candidatus Thermofontia</taxon>
        <taxon>Phototrophicales</taxon>
        <taxon>Phototrophicaceae</taxon>
        <taxon>Phototrophicus</taxon>
    </lineage>
</organism>
<proteinExistence type="predicted"/>
<dbReference type="KEGG" id="pmet:G4Y79_11995"/>
<name>A0A7S8IGQ7_9CHLR</name>
<evidence type="ECO:0000313" key="3">
    <source>
        <dbReference type="EMBL" id="QPC85051.1"/>
    </source>
</evidence>
<evidence type="ECO:0000256" key="1">
    <source>
        <dbReference type="SAM" id="MobiDB-lite"/>
    </source>
</evidence>
<feature type="transmembrane region" description="Helical" evidence="2">
    <location>
        <begin position="12"/>
        <end position="36"/>
    </location>
</feature>
<keyword evidence="2" id="KW-0812">Transmembrane</keyword>
<sequence>MLRAVGRFIWRFMIIFSFIVNIVLVIVLVALGILLFDIKNNIAEPLLTGLHATARGLDESTIDWTIPVRDTIPVRLNIPLEQNTTVVLTSDVGLNVTANIDLPGINAYGVAANVRLTLPQGLQLPVALDLDVPVDEEMDVALDVRAVIPLGETQLRDPIAALENTVGPLSALVWDLPSDFYDAGYRLNAALRGDTNDPSYDVDLLDEHRPVRGDFNGDGVEEVVYEEYDPWPGFSITAGLNYDLLNVAPPPEHVRLETGIVPPGGLPALDEQWRPDLYLGDISPWFVNEYAYAQLQAMGIPTYAYDGTMAGYYEEQQAMAASAQPSHETDNGGLGIVPTSP</sequence>
<reference evidence="3 4" key="1">
    <citation type="submission" date="2020-02" db="EMBL/GenBank/DDBJ databases">
        <authorList>
            <person name="Zheng R.K."/>
            <person name="Sun C.M."/>
        </authorList>
    </citation>
    <scope>NUCLEOTIDE SEQUENCE [LARGE SCALE GENOMIC DNA]</scope>
    <source>
        <strain evidence="4">rifampicinis</strain>
    </source>
</reference>
<keyword evidence="4" id="KW-1185">Reference proteome</keyword>
<dbReference type="AlphaFoldDB" id="A0A7S8IGQ7"/>
<gene>
    <name evidence="3" type="ORF">G4Y79_11995</name>
</gene>
<keyword evidence="2" id="KW-1133">Transmembrane helix</keyword>
<keyword evidence="2" id="KW-0472">Membrane</keyword>
<dbReference type="EMBL" id="CP062983">
    <property type="protein sequence ID" value="QPC85051.1"/>
    <property type="molecule type" value="Genomic_DNA"/>
</dbReference>
<evidence type="ECO:0000313" key="4">
    <source>
        <dbReference type="Proteomes" id="UP000594468"/>
    </source>
</evidence>
<dbReference type="RefSeq" id="WP_195173114.1">
    <property type="nucleotide sequence ID" value="NZ_CP062983.1"/>
</dbReference>
<evidence type="ECO:0000256" key="2">
    <source>
        <dbReference type="SAM" id="Phobius"/>
    </source>
</evidence>